<organism evidence="1 2">
    <name type="scientific">Iodobacter fluviatilis</name>
    <dbReference type="NCBI Taxonomy" id="537"/>
    <lineage>
        <taxon>Bacteria</taxon>
        <taxon>Pseudomonadati</taxon>
        <taxon>Pseudomonadota</taxon>
        <taxon>Betaproteobacteria</taxon>
        <taxon>Neisseriales</taxon>
        <taxon>Chitinibacteraceae</taxon>
        <taxon>Iodobacter</taxon>
    </lineage>
</organism>
<evidence type="ECO:0000313" key="1">
    <source>
        <dbReference type="EMBL" id="QBC43801.1"/>
    </source>
</evidence>
<dbReference type="AlphaFoldDB" id="A0A7G3G935"/>
<dbReference type="KEGG" id="ifl:C1H71_09745"/>
<accession>A0A7G3G935</accession>
<gene>
    <name evidence="1" type="ORF">C1H71_09745</name>
</gene>
<keyword evidence="2" id="KW-1185">Reference proteome</keyword>
<sequence>MVFFAISRGAFECYVSLGLVATPLWVSAGVISSEELATLRAEGIDVSNFNYTLELGDSAGIEGAVETIREHHPCHTIWVGR</sequence>
<protein>
    <submittedName>
        <fullName evidence="1">Uncharacterized protein</fullName>
    </submittedName>
</protein>
<reference evidence="1 2" key="1">
    <citation type="submission" date="2018-01" db="EMBL/GenBank/DDBJ databases">
        <title>Genome sequence of Iodobacter sp. strain PCH194 isolated from Indian Trans-Himalaya.</title>
        <authorList>
            <person name="Kumar V."/>
            <person name="Thakur V."/>
            <person name="Kumar S."/>
            <person name="Singh D."/>
        </authorList>
    </citation>
    <scope>NUCLEOTIDE SEQUENCE [LARGE SCALE GENOMIC DNA]</scope>
    <source>
        <strain evidence="1 2">PCH194</strain>
    </source>
</reference>
<dbReference type="Proteomes" id="UP000515917">
    <property type="component" value="Chromosome"/>
</dbReference>
<dbReference type="EMBL" id="CP025781">
    <property type="protein sequence ID" value="QBC43801.1"/>
    <property type="molecule type" value="Genomic_DNA"/>
</dbReference>
<proteinExistence type="predicted"/>
<evidence type="ECO:0000313" key="2">
    <source>
        <dbReference type="Proteomes" id="UP000515917"/>
    </source>
</evidence>
<name>A0A7G3G935_9NEIS</name>